<organism evidence="9 10">
    <name type="scientific">Candidatus Karelsulcia muelleri PSPU</name>
    <dbReference type="NCBI Taxonomy" id="1189303"/>
    <lineage>
        <taxon>Bacteria</taxon>
        <taxon>Pseudomonadati</taxon>
        <taxon>Bacteroidota</taxon>
        <taxon>Flavobacteriia</taxon>
        <taxon>Flavobacteriales</taxon>
        <taxon>Candidatus Karelsulcia</taxon>
    </lineage>
</organism>
<evidence type="ECO:0000256" key="4">
    <source>
        <dbReference type="ARBA" id="ARBA00022723"/>
    </source>
</evidence>
<dbReference type="Gene3D" id="3.90.230.10">
    <property type="entry name" value="Creatinase/methionine aminopeptidase superfamily"/>
    <property type="match status" value="1"/>
</dbReference>
<dbReference type="GO" id="GO:0004239">
    <property type="term" value="F:initiator methionyl aminopeptidase activity"/>
    <property type="evidence" value="ECO:0007669"/>
    <property type="project" value="UniProtKB-UniRule"/>
</dbReference>
<proteinExistence type="inferred from homology"/>
<dbReference type="PANTHER" id="PTHR43330:SF27">
    <property type="entry name" value="METHIONINE AMINOPEPTIDASE"/>
    <property type="match status" value="1"/>
</dbReference>
<sequence length="264" mass="29639">MDIKTIEEIKMIKSSSILVSKTLGMLTNEIKPGINTLYLDSLAEEFIRDNGAIPAFLGLYNYPYTICASTNEQVIHGIPNKKPLCDGDILSIDCGVKINNYYGEHAYTFEVGNVNENIKKLLKITKKSLYLGISECKLGNYIGDIGYAIQNYVEKHGYSIVREFVGHGLGKKIHEKPNVPNYGLKTIGLKLLNGLVLAIEPMVNKGKKKIKFNNDGWTISTKDKKKSAHYEHNIAIINGNPYLLSTYKYIYKSLGISSKEEYLF</sequence>
<evidence type="ECO:0000256" key="3">
    <source>
        <dbReference type="ARBA" id="ARBA00022670"/>
    </source>
</evidence>
<keyword evidence="5 6" id="KW-0378">Hydrolase</keyword>
<dbReference type="GO" id="GO:0070006">
    <property type="term" value="F:metalloaminopeptidase activity"/>
    <property type="evidence" value="ECO:0007669"/>
    <property type="project" value="UniProtKB-UniRule"/>
</dbReference>
<dbReference type="GO" id="GO:0006508">
    <property type="term" value="P:proteolysis"/>
    <property type="evidence" value="ECO:0007669"/>
    <property type="project" value="UniProtKB-KW"/>
</dbReference>
<evidence type="ECO:0000259" key="8">
    <source>
        <dbReference type="Pfam" id="PF00557"/>
    </source>
</evidence>
<evidence type="ECO:0000256" key="5">
    <source>
        <dbReference type="ARBA" id="ARBA00022801"/>
    </source>
</evidence>
<evidence type="ECO:0000256" key="7">
    <source>
        <dbReference type="RuleBase" id="RU003653"/>
    </source>
</evidence>
<dbReference type="InterPro" id="IPR001714">
    <property type="entry name" value="Pept_M24_MAP"/>
</dbReference>
<accession>A0AAD1AZ92</accession>
<dbReference type="RefSeq" id="WP_041094004.1">
    <property type="nucleotide sequence ID" value="NZ_AP013293.1"/>
</dbReference>
<dbReference type="Pfam" id="PF00557">
    <property type="entry name" value="Peptidase_M24"/>
    <property type="match status" value="1"/>
</dbReference>
<evidence type="ECO:0000256" key="6">
    <source>
        <dbReference type="HAMAP-Rule" id="MF_01974"/>
    </source>
</evidence>
<dbReference type="GO" id="GO:0046872">
    <property type="term" value="F:metal ion binding"/>
    <property type="evidence" value="ECO:0007669"/>
    <property type="project" value="UniProtKB-UniRule"/>
</dbReference>
<dbReference type="EMBL" id="AP013293">
    <property type="protein sequence ID" value="BAO66374.1"/>
    <property type="molecule type" value="Genomic_DNA"/>
</dbReference>
<dbReference type="AlphaFoldDB" id="A0AAD1AZ92"/>
<evidence type="ECO:0000256" key="1">
    <source>
        <dbReference type="ARBA" id="ARBA00002521"/>
    </source>
</evidence>
<comment type="catalytic activity">
    <reaction evidence="6 7">
        <text>Release of N-terminal amino acids, preferentially methionine, from peptides and arylamides.</text>
        <dbReference type="EC" id="3.4.11.18"/>
    </reaction>
</comment>
<dbReference type="InterPro" id="IPR036005">
    <property type="entry name" value="Creatinase/aminopeptidase-like"/>
</dbReference>
<reference evidence="9 10" key="1">
    <citation type="journal article" date="2014" name="ISME J.">
        <title>Swapping symbionts in spittlebugs: evolutionary replacement of a reduced genome symbiont.</title>
        <authorList>
            <person name="Koga R."/>
            <person name="Moran N.A."/>
        </authorList>
    </citation>
    <scope>NUCLEOTIDE SEQUENCE [LARGE SCALE GENOMIC DNA]</scope>
    <source>
        <strain evidence="9 10">PSPU</strain>
    </source>
</reference>
<dbReference type="CDD" id="cd01086">
    <property type="entry name" value="MetAP1"/>
    <property type="match status" value="1"/>
</dbReference>
<dbReference type="EC" id="3.4.11.18" evidence="6 7"/>
<keyword evidence="2 6" id="KW-0031">Aminopeptidase</keyword>
<evidence type="ECO:0000313" key="10">
    <source>
        <dbReference type="Proteomes" id="UP000031659"/>
    </source>
</evidence>
<dbReference type="PROSITE" id="PS00680">
    <property type="entry name" value="MAP_1"/>
    <property type="match status" value="1"/>
</dbReference>
<dbReference type="SUPFAM" id="SSF55920">
    <property type="entry name" value="Creatinase/aminopeptidase"/>
    <property type="match status" value="1"/>
</dbReference>
<keyword evidence="4 6" id="KW-0479">Metal-binding</keyword>
<dbReference type="NCBIfam" id="TIGR00500">
    <property type="entry name" value="met_pdase_I"/>
    <property type="match status" value="1"/>
</dbReference>
<comment type="function">
    <text evidence="1 6">Removes the N-terminal methionine from nascent proteins. The N-terminal methionine is often cleaved when the second residue in the primary sequence is small and uncharged (Met-Ala-, Cys, Gly, Pro, Ser, Thr, or Val). Requires deformylation of the N(alpha)-formylated initiator methionine before it can be hydrolyzed.</text>
</comment>
<gene>
    <name evidence="6 9" type="primary">map</name>
    <name evidence="9" type="ORF">SMPSPU_227</name>
</gene>
<dbReference type="PANTHER" id="PTHR43330">
    <property type="entry name" value="METHIONINE AMINOPEPTIDASE"/>
    <property type="match status" value="1"/>
</dbReference>
<comment type="caution">
    <text evidence="6">Lacks conserved residue(s) required for the propagation of feature annotation.</text>
</comment>
<evidence type="ECO:0000313" key="9">
    <source>
        <dbReference type="EMBL" id="BAO66374.1"/>
    </source>
</evidence>
<feature type="binding site" evidence="6">
    <location>
        <position position="174"/>
    </location>
    <ligand>
        <name>substrate</name>
    </ligand>
</feature>
<comment type="similarity">
    <text evidence="6">Belongs to the peptidase M24A family. Methionine aminopeptidase type 1 subfamily.</text>
</comment>
<feature type="binding site" evidence="6">
    <location>
        <position position="76"/>
    </location>
    <ligand>
        <name>substrate</name>
    </ligand>
</feature>
<dbReference type="InterPro" id="IPR000994">
    <property type="entry name" value="Pept_M24"/>
</dbReference>
<dbReference type="InterPro" id="IPR002467">
    <property type="entry name" value="Pept_M24A_MAP1"/>
</dbReference>
<dbReference type="GO" id="GO:0005829">
    <property type="term" value="C:cytosol"/>
    <property type="evidence" value="ECO:0007669"/>
    <property type="project" value="TreeGrafter"/>
</dbReference>
<dbReference type="PRINTS" id="PR00599">
    <property type="entry name" value="MAPEPTIDASE"/>
</dbReference>
<dbReference type="Proteomes" id="UP000031659">
    <property type="component" value="Chromosome"/>
</dbReference>
<comment type="subunit">
    <text evidence="6">Monomer.</text>
</comment>
<protein>
    <recommendedName>
        <fullName evidence="6 7">Methionine aminopeptidase</fullName>
        <shortName evidence="6">MAP</shortName>
        <shortName evidence="6">MetAP</shortName>
        <ecNumber evidence="6 7">3.4.11.18</ecNumber>
    </recommendedName>
    <alternativeName>
        <fullName evidence="6">Peptidase M</fullName>
    </alternativeName>
</protein>
<dbReference type="HAMAP" id="MF_01974">
    <property type="entry name" value="MetAP_1"/>
    <property type="match status" value="1"/>
</dbReference>
<dbReference type="KEGG" id="smup:SMPSPU_227"/>
<evidence type="ECO:0000256" key="2">
    <source>
        <dbReference type="ARBA" id="ARBA00022438"/>
    </source>
</evidence>
<feature type="domain" description="Peptidase M24" evidence="8">
    <location>
        <begin position="12"/>
        <end position="236"/>
    </location>
</feature>
<keyword evidence="3 6" id="KW-0645">Protease</keyword>
<comment type="cofactor">
    <cofactor evidence="6">
        <name>Co(2+)</name>
        <dbReference type="ChEBI" id="CHEBI:48828"/>
    </cofactor>
    <cofactor evidence="6">
        <name>Zn(2+)</name>
        <dbReference type="ChEBI" id="CHEBI:29105"/>
    </cofactor>
    <cofactor evidence="6">
        <name>Mn(2+)</name>
        <dbReference type="ChEBI" id="CHEBI:29035"/>
    </cofactor>
    <cofactor evidence="6">
        <name>Fe(2+)</name>
        <dbReference type="ChEBI" id="CHEBI:29033"/>
    </cofactor>
    <text evidence="6">Binds 2 divalent metal cations per subunit. Has a high-affinity and a low affinity metal-binding site. The true nature of the physiological cofactor is under debate. The enzyme is active with cobalt, zinc, manganese or divalent iron ions. Most likely, methionine aminopeptidases function as mononuclear Fe(2+)-metalloproteases under physiological conditions, and the catalytically relevant metal-binding site has been assigned to the histidine-containing high-affinity site.</text>
</comment>
<name>A0AAD1AZ92_9FLAO</name>